<organism evidence="13 14">
    <name type="scientific">Sphingomonas alpina</name>
    <dbReference type="NCBI Taxonomy" id="653931"/>
    <lineage>
        <taxon>Bacteria</taxon>
        <taxon>Pseudomonadati</taxon>
        <taxon>Pseudomonadota</taxon>
        <taxon>Alphaproteobacteria</taxon>
        <taxon>Sphingomonadales</taxon>
        <taxon>Sphingomonadaceae</taxon>
        <taxon>Sphingomonas</taxon>
    </lineage>
</organism>
<keyword evidence="14" id="KW-1185">Reference proteome</keyword>
<evidence type="ECO:0000256" key="6">
    <source>
        <dbReference type="ARBA" id="ARBA00022692"/>
    </source>
</evidence>
<evidence type="ECO:0000256" key="1">
    <source>
        <dbReference type="ARBA" id="ARBA00004377"/>
    </source>
</evidence>
<dbReference type="KEGG" id="spap:H3Z74_15790"/>
<evidence type="ECO:0000256" key="8">
    <source>
        <dbReference type="ARBA" id="ARBA00023136"/>
    </source>
</evidence>
<keyword evidence="4" id="KW-1003">Cell membrane</keyword>
<name>A0A7H0LEW7_9SPHN</name>
<dbReference type="GO" id="GO:0005886">
    <property type="term" value="C:plasma membrane"/>
    <property type="evidence" value="ECO:0007669"/>
    <property type="project" value="UniProtKB-SubCell"/>
</dbReference>
<dbReference type="AlphaFoldDB" id="A0A7H0LEW7"/>
<feature type="domain" description="Multidrug resistance protein MdtA-like alpha-helical hairpin" evidence="10">
    <location>
        <begin position="142"/>
        <end position="204"/>
    </location>
</feature>
<accession>A0A7H0LEW7</accession>
<dbReference type="InterPro" id="IPR050739">
    <property type="entry name" value="MFP"/>
</dbReference>
<dbReference type="PANTHER" id="PTHR30386">
    <property type="entry name" value="MEMBRANE FUSION SUBUNIT OF EMRAB-TOLC MULTIDRUG EFFLUX PUMP"/>
    <property type="match status" value="1"/>
</dbReference>
<proteinExistence type="inferred from homology"/>
<gene>
    <name evidence="13" type="ORF">H3Z74_15790</name>
</gene>
<dbReference type="Proteomes" id="UP000516148">
    <property type="component" value="Chromosome"/>
</dbReference>
<dbReference type="InterPro" id="IPR058624">
    <property type="entry name" value="MdtA-like_HH"/>
</dbReference>
<dbReference type="Pfam" id="PF25963">
    <property type="entry name" value="Beta-barrel_AAEA"/>
    <property type="match status" value="1"/>
</dbReference>
<evidence type="ECO:0000256" key="5">
    <source>
        <dbReference type="ARBA" id="ARBA00022519"/>
    </source>
</evidence>
<dbReference type="Gene3D" id="2.40.30.170">
    <property type="match status" value="1"/>
</dbReference>
<keyword evidence="8 9" id="KW-0472">Membrane</keyword>
<dbReference type="Gene3D" id="1.10.287.470">
    <property type="entry name" value="Helix hairpin bin"/>
    <property type="match status" value="2"/>
</dbReference>
<keyword evidence="5" id="KW-0997">Cell inner membrane</keyword>
<comment type="similarity">
    <text evidence="2">Belongs to the membrane fusion protein (MFP) (TC 8.A.1) family.</text>
</comment>
<dbReference type="Pfam" id="PF25876">
    <property type="entry name" value="HH_MFP_RND"/>
    <property type="match status" value="1"/>
</dbReference>
<evidence type="ECO:0000259" key="10">
    <source>
        <dbReference type="Pfam" id="PF25876"/>
    </source>
</evidence>
<evidence type="ECO:0000256" key="7">
    <source>
        <dbReference type="ARBA" id="ARBA00022989"/>
    </source>
</evidence>
<evidence type="ECO:0000313" key="14">
    <source>
        <dbReference type="Proteomes" id="UP000516148"/>
    </source>
</evidence>
<dbReference type="RefSeq" id="WP_187760549.1">
    <property type="nucleotide sequence ID" value="NZ_CP061038.1"/>
</dbReference>
<dbReference type="PANTHER" id="PTHR30386:SF19">
    <property type="entry name" value="MULTIDRUG EXPORT PROTEIN EMRA-RELATED"/>
    <property type="match status" value="1"/>
</dbReference>
<evidence type="ECO:0000259" key="11">
    <source>
        <dbReference type="Pfam" id="PF25917"/>
    </source>
</evidence>
<dbReference type="GO" id="GO:0015721">
    <property type="term" value="P:bile acid and bile salt transport"/>
    <property type="evidence" value="ECO:0007669"/>
    <property type="project" value="UniProtKB-ARBA"/>
</dbReference>
<dbReference type="GO" id="GO:1990961">
    <property type="term" value="P:xenobiotic detoxification by transmembrane export across the plasma membrane"/>
    <property type="evidence" value="ECO:0007669"/>
    <property type="project" value="UniProtKB-ARBA"/>
</dbReference>
<evidence type="ECO:0000256" key="9">
    <source>
        <dbReference type="SAM" id="Phobius"/>
    </source>
</evidence>
<evidence type="ECO:0000256" key="2">
    <source>
        <dbReference type="ARBA" id="ARBA00009477"/>
    </source>
</evidence>
<dbReference type="GO" id="GO:0046677">
    <property type="term" value="P:response to antibiotic"/>
    <property type="evidence" value="ECO:0007669"/>
    <property type="project" value="UniProtKB-ARBA"/>
</dbReference>
<dbReference type="FunFam" id="2.40.30.170:FF:000003">
    <property type="entry name" value="Multidrug resistance protein A"/>
    <property type="match status" value="1"/>
</dbReference>
<reference evidence="13 14" key="1">
    <citation type="submission" date="2020-09" db="EMBL/GenBank/DDBJ databases">
        <title>Sphingomonas sp., a new species isolated from pork steak.</title>
        <authorList>
            <person name="Heidler von Heilborn D."/>
        </authorList>
    </citation>
    <scope>NUCLEOTIDE SEQUENCE [LARGE SCALE GENOMIC DNA]</scope>
    <source>
        <strain evidence="14">S8-3T</strain>
    </source>
</reference>
<dbReference type="EMBL" id="CP061038">
    <property type="protein sequence ID" value="QNQ08220.1"/>
    <property type="molecule type" value="Genomic_DNA"/>
</dbReference>
<feature type="domain" description="Multidrug resistance protein MdtA-like barrel-sandwich hybrid" evidence="11">
    <location>
        <begin position="68"/>
        <end position="276"/>
    </location>
</feature>
<dbReference type="InterPro" id="IPR058625">
    <property type="entry name" value="MdtA-like_BSH"/>
</dbReference>
<feature type="domain" description="p-hydroxybenzoic acid efflux pump subunit AaeA-like beta-barrel" evidence="12">
    <location>
        <begin position="285"/>
        <end position="379"/>
    </location>
</feature>
<evidence type="ECO:0000256" key="3">
    <source>
        <dbReference type="ARBA" id="ARBA00022448"/>
    </source>
</evidence>
<evidence type="ECO:0000256" key="4">
    <source>
        <dbReference type="ARBA" id="ARBA00022475"/>
    </source>
</evidence>
<dbReference type="SUPFAM" id="SSF111369">
    <property type="entry name" value="HlyD-like secretion proteins"/>
    <property type="match status" value="2"/>
</dbReference>
<keyword evidence="3" id="KW-0813">Transport</keyword>
<sequence>MADAPTPQPVAIETEAAAAPPTAGKRRRLLTILAIVVVVIAALWGLWYFIFEAGRVHTDNAYVGADSAQVTSLVSGPVAEVRVGGTQAVKKGDILVVIDDADAKIDVATAEAAFRLAQQRFGQSAAQADSARAKVQSRDAEIAQARARLIDADATLERTRIELARRQQLISSGAASGEELSSARAAYDSARAARELAKAGIASAVATQNSAGGDAAASEALVRGTTIDTNPDVASARARLDKARLDLARTVIRAPVDGIVTNRQVQVGQRIAAGVPIMTLVPIASAYVDANFKESQLRHVKIGQPVELTSDYYGGDVVFHGKVTGFAGGTGAAFSLIPAQNATGNWVKVVQRLPVRVTIDPKDLNAHPLRVGLTMDAVIDTRGK</sequence>
<comment type="subcellular location">
    <subcellularLocation>
        <location evidence="1">Cell inner membrane</location>
        <topology evidence="1">Single-pass membrane protein</topology>
    </subcellularLocation>
</comment>
<keyword evidence="6 9" id="KW-0812">Transmembrane</keyword>
<dbReference type="Gene3D" id="2.40.50.100">
    <property type="match status" value="1"/>
</dbReference>
<feature type="transmembrane region" description="Helical" evidence="9">
    <location>
        <begin position="29"/>
        <end position="50"/>
    </location>
</feature>
<evidence type="ECO:0000259" key="12">
    <source>
        <dbReference type="Pfam" id="PF25963"/>
    </source>
</evidence>
<keyword evidence="7 9" id="KW-1133">Transmembrane helix</keyword>
<dbReference type="InterPro" id="IPR058634">
    <property type="entry name" value="AaeA-lik-b-barrel"/>
</dbReference>
<dbReference type="Pfam" id="PF25917">
    <property type="entry name" value="BSH_RND"/>
    <property type="match status" value="1"/>
</dbReference>
<protein>
    <submittedName>
        <fullName evidence="13">HlyD family efflux transporter periplasmic adaptor subunit</fullName>
    </submittedName>
</protein>
<evidence type="ECO:0000313" key="13">
    <source>
        <dbReference type="EMBL" id="QNQ08220.1"/>
    </source>
</evidence>